<comment type="function">
    <text evidence="1">Abolishes the inhibitory effect of tetracyclin on protein synthesis by a non-covalent modification of the ribosomes.</text>
</comment>
<evidence type="ECO:0000256" key="5">
    <source>
        <dbReference type="ARBA" id="ARBA00023251"/>
    </source>
</evidence>
<protein>
    <submittedName>
        <fullName evidence="7">Tetracycline resistance protein TetM from transposon TnFO1</fullName>
    </submittedName>
</protein>
<dbReference type="Gene3D" id="3.30.70.240">
    <property type="match status" value="1"/>
</dbReference>
<reference evidence="7 8" key="1">
    <citation type="submission" date="2020-07" db="EMBL/GenBank/DDBJ databases">
        <title>A new beta-1,3-glucan-decomposing anaerobic bacterium isolated from anoxic soil subjected to biological soil disinfestation.</title>
        <authorList>
            <person name="Ueki A."/>
            <person name="Tonouchi A."/>
        </authorList>
    </citation>
    <scope>NUCLEOTIDE SEQUENCE [LARGE SCALE GENOMIC DNA]</scope>
    <source>
        <strain evidence="7 8">TW1</strain>
    </source>
</reference>
<dbReference type="InterPro" id="IPR027417">
    <property type="entry name" value="P-loop_NTPase"/>
</dbReference>
<dbReference type="PROSITE" id="PS51722">
    <property type="entry name" value="G_TR_2"/>
    <property type="match status" value="1"/>
</dbReference>
<accession>A0A6V8SK58</accession>
<dbReference type="InterPro" id="IPR005225">
    <property type="entry name" value="Small_GTP-bd"/>
</dbReference>
<dbReference type="Pfam" id="PF22042">
    <property type="entry name" value="EF-G_D2"/>
    <property type="match status" value="1"/>
</dbReference>
<dbReference type="InterPro" id="IPR000640">
    <property type="entry name" value="EFG_V-like"/>
</dbReference>
<keyword evidence="8" id="KW-1185">Reference proteome</keyword>
<dbReference type="GO" id="GO:0032790">
    <property type="term" value="P:ribosome disassembly"/>
    <property type="evidence" value="ECO:0007669"/>
    <property type="project" value="TreeGrafter"/>
</dbReference>
<dbReference type="InterPro" id="IPR005517">
    <property type="entry name" value="Transl_elong_EFG/EF2_IV"/>
</dbReference>
<dbReference type="Gene3D" id="3.40.50.300">
    <property type="entry name" value="P-loop containing nucleotide triphosphate hydrolases"/>
    <property type="match status" value="1"/>
</dbReference>
<gene>
    <name evidence="7" type="ORF">bsdtw1_03033</name>
</gene>
<evidence type="ECO:0000256" key="2">
    <source>
        <dbReference type="ARBA" id="ARBA00022741"/>
    </source>
</evidence>
<dbReference type="PANTHER" id="PTHR43261:SF1">
    <property type="entry name" value="RIBOSOME-RELEASING FACTOR 2, MITOCHONDRIAL"/>
    <property type="match status" value="1"/>
</dbReference>
<feature type="domain" description="Tr-type G" evidence="6">
    <location>
        <begin position="1"/>
        <end position="234"/>
    </location>
</feature>
<dbReference type="Proteomes" id="UP000580568">
    <property type="component" value="Unassembled WGS sequence"/>
</dbReference>
<dbReference type="PRINTS" id="PR00315">
    <property type="entry name" value="ELONGATNFCT"/>
</dbReference>
<name>A0A6V8SK58_9CLOT</name>
<dbReference type="InterPro" id="IPR035647">
    <property type="entry name" value="EFG_III/V"/>
</dbReference>
<keyword evidence="3" id="KW-0648">Protein biosynthesis</keyword>
<dbReference type="CDD" id="cd03711">
    <property type="entry name" value="Tet_C"/>
    <property type="match status" value="1"/>
</dbReference>
<dbReference type="Gene3D" id="3.30.70.870">
    <property type="entry name" value="Elongation Factor G (Translational Gtpase), domain 3"/>
    <property type="match status" value="1"/>
</dbReference>
<evidence type="ECO:0000256" key="1">
    <source>
        <dbReference type="ARBA" id="ARBA00003987"/>
    </source>
</evidence>
<dbReference type="SMART" id="SM00889">
    <property type="entry name" value="EFG_IV"/>
    <property type="match status" value="1"/>
</dbReference>
<dbReference type="InterPro" id="IPR009000">
    <property type="entry name" value="Transl_B-barrel_sf"/>
</dbReference>
<dbReference type="AlphaFoldDB" id="A0A6V8SK58"/>
<dbReference type="SUPFAM" id="SSF50447">
    <property type="entry name" value="Translation proteins"/>
    <property type="match status" value="1"/>
</dbReference>
<dbReference type="SUPFAM" id="SSF54211">
    <property type="entry name" value="Ribosomal protein S5 domain 2-like"/>
    <property type="match status" value="1"/>
</dbReference>
<dbReference type="Pfam" id="PF00679">
    <property type="entry name" value="EFG_C"/>
    <property type="match status" value="1"/>
</dbReference>
<evidence type="ECO:0000256" key="4">
    <source>
        <dbReference type="ARBA" id="ARBA00023134"/>
    </source>
</evidence>
<dbReference type="GO" id="GO:0003924">
    <property type="term" value="F:GTPase activity"/>
    <property type="evidence" value="ECO:0007669"/>
    <property type="project" value="InterPro"/>
</dbReference>
<dbReference type="Gene3D" id="2.40.30.10">
    <property type="entry name" value="Translation factors"/>
    <property type="match status" value="1"/>
</dbReference>
<dbReference type="EMBL" id="BLZR01000001">
    <property type="protein sequence ID" value="GFP76922.1"/>
    <property type="molecule type" value="Genomic_DNA"/>
</dbReference>
<dbReference type="GO" id="GO:0006412">
    <property type="term" value="P:translation"/>
    <property type="evidence" value="ECO:0007669"/>
    <property type="project" value="UniProtKB-KW"/>
</dbReference>
<dbReference type="PANTHER" id="PTHR43261">
    <property type="entry name" value="TRANSLATION ELONGATION FACTOR G-RELATED"/>
    <property type="match status" value="1"/>
</dbReference>
<evidence type="ECO:0000259" key="6">
    <source>
        <dbReference type="PROSITE" id="PS51722"/>
    </source>
</evidence>
<dbReference type="SUPFAM" id="SSF52540">
    <property type="entry name" value="P-loop containing nucleoside triphosphate hydrolases"/>
    <property type="match status" value="1"/>
</dbReference>
<evidence type="ECO:0000313" key="8">
    <source>
        <dbReference type="Proteomes" id="UP000580568"/>
    </source>
</evidence>
<organism evidence="7 8">
    <name type="scientific">Clostridium fungisolvens</name>
    <dbReference type="NCBI Taxonomy" id="1604897"/>
    <lineage>
        <taxon>Bacteria</taxon>
        <taxon>Bacillati</taxon>
        <taxon>Bacillota</taxon>
        <taxon>Clostridia</taxon>
        <taxon>Eubacteriales</taxon>
        <taxon>Clostridiaceae</taxon>
        <taxon>Clostridium</taxon>
    </lineage>
</organism>
<dbReference type="NCBIfam" id="TIGR00231">
    <property type="entry name" value="small_GTP"/>
    <property type="match status" value="1"/>
</dbReference>
<dbReference type="SUPFAM" id="SSF54980">
    <property type="entry name" value="EF-G C-terminal domain-like"/>
    <property type="match status" value="2"/>
</dbReference>
<proteinExistence type="predicted"/>
<keyword evidence="5" id="KW-0046">Antibiotic resistance</keyword>
<dbReference type="InterPro" id="IPR035650">
    <property type="entry name" value="Tet_C"/>
</dbReference>
<dbReference type="Pfam" id="PF00009">
    <property type="entry name" value="GTP_EFTU"/>
    <property type="match status" value="1"/>
</dbReference>
<dbReference type="InterPro" id="IPR000795">
    <property type="entry name" value="T_Tr_GTP-bd_dom"/>
</dbReference>
<dbReference type="GO" id="GO:0046677">
    <property type="term" value="P:response to antibiotic"/>
    <property type="evidence" value="ECO:0007669"/>
    <property type="project" value="UniProtKB-KW"/>
</dbReference>
<keyword evidence="4" id="KW-0342">GTP-binding</keyword>
<dbReference type="InterPro" id="IPR014721">
    <property type="entry name" value="Ribsml_uS5_D2-typ_fold_subgr"/>
</dbReference>
<sequence>MNKTIGLLAHVDAGKTTFAEQVLFTTNSIRNKGRVDYKNSFLDNHSIEKERGITIFSEQANFKYNGSKYYLLDTPGHIDFSPEMERALKVMDYAILIISAVEGIQAYTETLWHLLRMHNIPTFIFINKIDRVGSDLEKLMIEIRKQFTVDIMYVGELLRTKGLNEYQIEFIADRDENLLEAYFNGTYTVEGCVDSLRCSINQNKLFPIFSGSALQDIGINEFLDNLDYLTYTDYSEINEFSGRVYKVKYDERGNRISYIKATAGILNVKDQIKVSEEDEIVEKINQIRIYNGNKYITTDKVVAGEIFGVTGLTRFNAGDVIGEVGEKSTYDMVPTLKSKVIFDRMLNEKEVLSYFKILEDEDPSLSVVWDDILKEIQIHVMGTIQLEVLKKVVEERFKISIEFGPCEILYKETIQEVAIGYGHFEPLKHYAEVHIKLEPGERNQGVKFESLCHADDLTVGHQNLIKTHIFEKDHKGILVGAPITDIKISLLTGRAHNKHTSGGDFREATLRALRQGLEKAESRILEPYYRFRIEVQIEQMGRVISDMEKLSSQCEPPILEGEKVIIFGRGPVSKLMNYGMEFINISSGRGRISFIFDGYDLCHNEEEVIAKIAYDKKADIEYTSSSVFCSKGQSFIVDGSKAESYMHCLH</sequence>
<evidence type="ECO:0000256" key="3">
    <source>
        <dbReference type="ARBA" id="ARBA00022917"/>
    </source>
</evidence>
<dbReference type="Pfam" id="PF03764">
    <property type="entry name" value="EFG_IV"/>
    <property type="match status" value="1"/>
</dbReference>
<comment type="caution">
    <text evidence="7">The sequence shown here is derived from an EMBL/GenBank/DDBJ whole genome shotgun (WGS) entry which is preliminary data.</text>
</comment>
<dbReference type="Gene3D" id="3.30.230.10">
    <property type="match status" value="1"/>
</dbReference>
<dbReference type="InterPro" id="IPR053905">
    <property type="entry name" value="EF-G-like_DII"/>
</dbReference>
<keyword evidence="2" id="KW-0547">Nucleotide-binding</keyword>
<dbReference type="PRINTS" id="PR01037">
    <property type="entry name" value="TCRTETOQM"/>
</dbReference>
<dbReference type="RefSeq" id="WP_183278320.1">
    <property type="nucleotide sequence ID" value="NZ_BLZR01000001.1"/>
</dbReference>
<evidence type="ECO:0000313" key="7">
    <source>
        <dbReference type="EMBL" id="GFP76922.1"/>
    </source>
</evidence>
<dbReference type="GO" id="GO:0005525">
    <property type="term" value="F:GTP binding"/>
    <property type="evidence" value="ECO:0007669"/>
    <property type="project" value="UniProtKB-KW"/>
</dbReference>
<dbReference type="InterPro" id="IPR020568">
    <property type="entry name" value="Ribosomal_Su5_D2-typ_SF"/>
</dbReference>